<name>A0ABY4EQE5_9BACI</name>
<organism evidence="2 3">
    <name type="scientific">Gracilibacillus caseinilyticus</name>
    <dbReference type="NCBI Taxonomy" id="2932256"/>
    <lineage>
        <taxon>Bacteria</taxon>
        <taxon>Bacillati</taxon>
        <taxon>Bacillota</taxon>
        <taxon>Bacilli</taxon>
        <taxon>Bacillales</taxon>
        <taxon>Bacillaceae</taxon>
        <taxon>Gracilibacillus</taxon>
    </lineage>
</organism>
<dbReference type="RefSeq" id="WP_244714863.1">
    <property type="nucleotide sequence ID" value="NZ_CP095072.1"/>
</dbReference>
<dbReference type="InterPro" id="IPR006059">
    <property type="entry name" value="SBP"/>
</dbReference>
<gene>
    <name evidence="2" type="ORF">MUN88_10770</name>
</gene>
<protein>
    <submittedName>
        <fullName evidence="2">Extracellular solute-binding protein</fullName>
    </submittedName>
</protein>
<dbReference type="PROSITE" id="PS51257">
    <property type="entry name" value="PROKAR_LIPOPROTEIN"/>
    <property type="match status" value="1"/>
</dbReference>
<keyword evidence="3" id="KW-1185">Reference proteome</keyword>
<reference evidence="2 3" key="1">
    <citation type="submission" date="2022-04" db="EMBL/GenBank/DDBJ databases">
        <title>Gracilibacillus sp. isolated from saltern.</title>
        <authorList>
            <person name="Won M."/>
            <person name="Lee C.-M."/>
            <person name="Woen H.-Y."/>
            <person name="Kwon S.-W."/>
        </authorList>
    </citation>
    <scope>NUCLEOTIDE SEQUENCE [LARGE SCALE GENOMIC DNA]</scope>
    <source>
        <strain evidence="2 3">SSWR10-1</strain>
    </source>
</reference>
<dbReference type="InterPro" id="IPR050490">
    <property type="entry name" value="Bact_solute-bd_prot1"/>
</dbReference>
<keyword evidence="1" id="KW-0732">Signal</keyword>
<proteinExistence type="predicted"/>
<dbReference type="PANTHER" id="PTHR43649:SF14">
    <property type="entry name" value="BLR3389 PROTEIN"/>
    <property type="match status" value="1"/>
</dbReference>
<dbReference type="Gene3D" id="3.40.190.10">
    <property type="entry name" value="Periplasmic binding protein-like II"/>
    <property type="match status" value="1"/>
</dbReference>
<dbReference type="SUPFAM" id="SSF53850">
    <property type="entry name" value="Periplasmic binding protein-like II"/>
    <property type="match status" value="1"/>
</dbReference>
<accession>A0ABY4EQE5</accession>
<evidence type="ECO:0000313" key="2">
    <source>
        <dbReference type="EMBL" id="UOQ46590.1"/>
    </source>
</evidence>
<feature type="signal peptide" evidence="1">
    <location>
        <begin position="1"/>
        <end position="21"/>
    </location>
</feature>
<sequence>MVKKWFSGFIGLVLLSLVLTACSGGSERSGGESDVEIPEGATEVVMWNLFAGGDAEYMQNIVDAFNESQSEYFVNNIMQENAEYYTKLLTSIGAGKGPDVAIAHTHVLPELVSQGLVQDLDTIGEDVGVKWDEFNQNILDATIYEDKHYAVPMDTHAQIMYINNKLVADADLLNDDGTIKMEKTPEGYVEFYQTLKDILPEDKIPFAFASSGSDPYWTWWTFYSQMGGRGILTEDSLENPKYDLDVDKAIKAASFVNSLYHENEIIPLNISDFYSEFQSENAATMNTGVWATGTWESTEGLEFTPMPIPTIFGENAAWGSSHTFVLPYSQKADEVAQKGAVEFMNFAADHGAMWAEAGHIPAKTTVVESEEYQELPYRSEYAEVANYVNFVDRNIYARGLEEIVVRHLDTIWAGEATPEEAFAAMETEVKDLIGE</sequence>
<evidence type="ECO:0000313" key="3">
    <source>
        <dbReference type="Proteomes" id="UP000831782"/>
    </source>
</evidence>
<dbReference type="EMBL" id="CP095072">
    <property type="protein sequence ID" value="UOQ46590.1"/>
    <property type="molecule type" value="Genomic_DNA"/>
</dbReference>
<dbReference type="Pfam" id="PF01547">
    <property type="entry name" value="SBP_bac_1"/>
    <property type="match status" value="1"/>
</dbReference>
<feature type="chain" id="PRO_5046643049" evidence="1">
    <location>
        <begin position="22"/>
        <end position="435"/>
    </location>
</feature>
<dbReference type="Proteomes" id="UP000831782">
    <property type="component" value="Chromosome"/>
</dbReference>
<evidence type="ECO:0000256" key="1">
    <source>
        <dbReference type="SAM" id="SignalP"/>
    </source>
</evidence>
<dbReference type="PANTHER" id="PTHR43649">
    <property type="entry name" value="ARABINOSE-BINDING PROTEIN-RELATED"/>
    <property type="match status" value="1"/>
</dbReference>